<reference evidence="1" key="1">
    <citation type="submission" date="2023-04" db="EMBL/GenBank/DDBJ databases">
        <title>Genomic characterization of faba bean (Vicia faba) microsymbionts in Mexican soils.</title>
        <authorList>
            <person name="Rivera Orduna F.N."/>
            <person name="Guevara-Luna J."/>
            <person name="Yan J."/>
            <person name="Arroyo-Herrera I."/>
            <person name="Li Y."/>
            <person name="Vasquez-Murrieta M.S."/>
            <person name="Wang E.T."/>
        </authorList>
    </citation>
    <scope>NUCLEOTIDE SEQUENCE</scope>
    <source>
        <strain evidence="1">CH26</strain>
    </source>
</reference>
<dbReference type="InterPro" id="IPR010323">
    <property type="entry name" value="DUF924"/>
</dbReference>
<proteinExistence type="predicted"/>
<name>A0AAJ2H6C0_9HYPH</name>
<dbReference type="Proteomes" id="UP001268610">
    <property type="component" value="Unassembled WGS sequence"/>
</dbReference>
<feature type="non-terminal residue" evidence="1">
    <location>
        <position position="94"/>
    </location>
</feature>
<dbReference type="EMBL" id="JAVLSF010000958">
    <property type="protein sequence ID" value="MDR9778571.1"/>
    <property type="molecule type" value="Genomic_DNA"/>
</dbReference>
<dbReference type="SUPFAM" id="SSF48452">
    <property type="entry name" value="TPR-like"/>
    <property type="match status" value="1"/>
</dbReference>
<dbReference type="Pfam" id="PF06041">
    <property type="entry name" value="DUF924"/>
    <property type="match status" value="1"/>
</dbReference>
<accession>A0AAJ2H6C0</accession>
<sequence length="94" mass="10923">MSAQHVLDFWFKQTPPELWFEQNDALDQQIKQQFGTLHARAVAGELQDWRIDAQGRLAEIILIDQFSRNLYRNQPEAFAHDSMALVLAQEAVQQ</sequence>
<dbReference type="RefSeq" id="WP_310866599.1">
    <property type="nucleotide sequence ID" value="NZ_JAVLSF010000958.1"/>
</dbReference>
<protein>
    <submittedName>
        <fullName evidence="1">DUF924 family protein</fullName>
    </submittedName>
</protein>
<gene>
    <name evidence="1" type="ORF">RJJ65_39190</name>
</gene>
<organism evidence="1 2">
    <name type="scientific">Rhizobium hidalgonense</name>
    <dbReference type="NCBI Taxonomy" id="1538159"/>
    <lineage>
        <taxon>Bacteria</taxon>
        <taxon>Pseudomonadati</taxon>
        <taxon>Pseudomonadota</taxon>
        <taxon>Alphaproteobacteria</taxon>
        <taxon>Hyphomicrobiales</taxon>
        <taxon>Rhizobiaceae</taxon>
        <taxon>Rhizobium/Agrobacterium group</taxon>
        <taxon>Rhizobium</taxon>
    </lineage>
</organism>
<dbReference type="InterPro" id="IPR011990">
    <property type="entry name" value="TPR-like_helical_dom_sf"/>
</dbReference>
<comment type="caution">
    <text evidence="1">The sequence shown here is derived from an EMBL/GenBank/DDBJ whole genome shotgun (WGS) entry which is preliminary data.</text>
</comment>
<dbReference type="AlphaFoldDB" id="A0AAJ2H6C0"/>
<evidence type="ECO:0000313" key="2">
    <source>
        <dbReference type="Proteomes" id="UP001268610"/>
    </source>
</evidence>
<dbReference type="Gene3D" id="1.20.58.320">
    <property type="entry name" value="TPR-like"/>
    <property type="match status" value="1"/>
</dbReference>
<evidence type="ECO:0000313" key="1">
    <source>
        <dbReference type="EMBL" id="MDR9778571.1"/>
    </source>
</evidence>